<dbReference type="AlphaFoldDB" id="A0A2S4KZ21"/>
<comment type="caution">
    <text evidence="1">The sequence shown here is derived from an EMBL/GenBank/DDBJ whole genome shotgun (WGS) entry which is preliminary data.</text>
</comment>
<gene>
    <name evidence="1" type="ORF">TPAR_04373</name>
</gene>
<name>A0A2S4KZ21_9HYPO</name>
<organism evidence="1 2">
    <name type="scientific">Tolypocladium paradoxum</name>
    <dbReference type="NCBI Taxonomy" id="94208"/>
    <lineage>
        <taxon>Eukaryota</taxon>
        <taxon>Fungi</taxon>
        <taxon>Dikarya</taxon>
        <taxon>Ascomycota</taxon>
        <taxon>Pezizomycotina</taxon>
        <taxon>Sordariomycetes</taxon>
        <taxon>Hypocreomycetidae</taxon>
        <taxon>Hypocreales</taxon>
        <taxon>Ophiocordycipitaceae</taxon>
        <taxon>Tolypocladium</taxon>
    </lineage>
</organism>
<proteinExistence type="predicted"/>
<keyword evidence="2" id="KW-1185">Reference proteome</keyword>
<evidence type="ECO:0000313" key="2">
    <source>
        <dbReference type="Proteomes" id="UP000237481"/>
    </source>
</evidence>
<dbReference type="EMBL" id="PKSG01000446">
    <property type="protein sequence ID" value="POR35436.1"/>
    <property type="molecule type" value="Genomic_DNA"/>
</dbReference>
<accession>A0A2S4KZ21</accession>
<sequence length="74" mass="8263">MADNGDSVYEVEEDDGDMRANGNNLGLIDYAHGRSDVQDWTRQKPIQRGASKHGLSMYIPHAKYICDRCSFDAG</sequence>
<reference evidence="1 2" key="1">
    <citation type="submission" date="2018-01" db="EMBL/GenBank/DDBJ databases">
        <title>Harnessing the power of phylogenomics to disentangle the directionality and signatures of interkingdom host jumping in the parasitic fungal genus Tolypocladium.</title>
        <authorList>
            <person name="Quandt C.A."/>
            <person name="Patterson W."/>
            <person name="Spatafora J.W."/>
        </authorList>
    </citation>
    <scope>NUCLEOTIDE SEQUENCE [LARGE SCALE GENOMIC DNA]</scope>
    <source>
        <strain evidence="1 2">NRBC 100945</strain>
    </source>
</reference>
<protein>
    <submittedName>
        <fullName evidence="1">Uncharacterized protein</fullName>
    </submittedName>
</protein>
<evidence type="ECO:0000313" key="1">
    <source>
        <dbReference type="EMBL" id="POR35436.1"/>
    </source>
</evidence>
<dbReference type="OrthoDB" id="3535423at2759"/>
<dbReference type="Proteomes" id="UP000237481">
    <property type="component" value="Unassembled WGS sequence"/>
</dbReference>